<keyword evidence="3 6" id="KW-0812">Transmembrane</keyword>
<keyword evidence="2" id="KW-1003">Cell membrane</keyword>
<comment type="subcellular location">
    <subcellularLocation>
        <location evidence="1">Cell membrane</location>
        <topology evidence="1">Multi-pass membrane protein</topology>
    </subcellularLocation>
</comment>
<keyword evidence="8" id="KW-1185">Reference proteome</keyword>
<evidence type="ECO:0000256" key="1">
    <source>
        <dbReference type="ARBA" id="ARBA00004651"/>
    </source>
</evidence>
<dbReference type="RefSeq" id="WP_200673719.1">
    <property type="nucleotide sequence ID" value="NZ_JAACYA010000001.1"/>
</dbReference>
<reference evidence="7 8" key="1">
    <citation type="journal article" date="2021" name="Syst. Appl. Microbiol.">
        <title>Persephonella atlantica sp. nov.: How to adapt to physico-chemical gradients in high temperature hydrothermal habitats.</title>
        <authorList>
            <person name="Francois D.X."/>
            <person name="Godfroy A."/>
            <person name="Mathien C."/>
            <person name="Aube J."/>
            <person name="Cathalot C."/>
            <person name="Lesongeur F."/>
            <person name="L'Haridon S."/>
            <person name="Philippon X."/>
            <person name="Roussel E.G."/>
        </authorList>
    </citation>
    <scope>NUCLEOTIDE SEQUENCE [LARGE SCALE GENOMIC DNA]</scope>
    <source>
        <strain evidence="7 8">MO1340</strain>
    </source>
</reference>
<feature type="transmembrane region" description="Helical" evidence="6">
    <location>
        <begin position="137"/>
        <end position="160"/>
    </location>
</feature>
<name>A0ABS1GHD1_9AQUI</name>
<dbReference type="PANTHER" id="PTHR38825:SF2">
    <property type="entry name" value="LYSINE TRANSPORTER LYSE"/>
    <property type="match status" value="1"/>
</dbReference>
<keyword evidence="5 6" id="KW-0472">Membrane</keyword>
<feature type="transmembrane region" description="Helical" evidence="6">
    <location>
        <begin position="41"/>
        <end position="62"/>
    </location>
</feature>
<evidence type="ECO:0000256" key="5">
    <source>
        <dbReference type="ARBA" id="ARBA00023136"/>
    </source>
</evidence>
<dbReference type="PANTHER" id="PTHR38825">
    <property type="entry name" value="LYSINE EXPORTER PROTEIN (LYSE/YGGA)"/>
    <property type="match status" value="1"/>
</dbReference>
<organism evidence="7 8">
    <name type="scientific">Persephonella atlantica</name>
    <dbReference type="NCBI Taxonomy" id="2699429"/>
    <lineage>
        <taxon>Bacteria</taxon>
        <taxon>Pseudomonadati</taxon>
        <taxon>Aquificota</taxon>
        <taxon>Aquificia</taxon>
        <taxon>Aquificales</taxon>
        <taxon>Hydrogenothermaceae</taxon>
        <taxon>Persephonella</taxon>
    </lineage>
</organism>
<dbReference type="Pfam" id="PF01810">
    <property type="entry name" value="LysE"/>
    <property type="match status" value="1"/>
</dbReference>
<evidence type="ECO:0000256" key="4">
    <source>
        <dbReference type="ARBA" id="ARBA00022989"/>
    </source>
</evidence>
<dbReference type="EMBL" id="JAACYA010000001">
    <property type="protein sequence ID" value="MBK3332341.1"/>
    <property type="molecule type" value="Genomic_DNA"/>
</dbReference>
<evidence type="ECO:0000256" key="2">
    <source>
        <dbReference type="ARBA" id="ARBA00022475"/>
    </source>
</evidence>
<keyword evidence="4 6" id="KW-1133">Transmembrane helix</keyword>
<comment type="caution">
    <text evidence="7">The sequence shown here is derived from an EMBL/GenBank/DDBJ whole genome shotgun (WGS) entry which is preliminary data.</text>
</comment>
<dbReference type="InterPro" id="IPR001123">
    <property type="entry name" value="LeuE-type"/>
</dbReference>
<sequence length="202" mass="22449">MMYIKDIFTGLVFGIGAGLSPGPLMALLISETIQGHRKNGILVSISPIITDIPILLTFLFLLEKIKDFEEIIGIISLTGALILFYFGYKNFTLKEFSIKTDLSGSLKKGVILNILNPYTYLFWFFIGAPYVEKAGVIGGALFTVSFFVGITGSMIVIVLFTEKLKKFLESRYYLLLLKGIGALFFIFGILLIKDGLEHLNVI</sequence>
<feature type="transmembrane region" description="Helical" evidence="6">
    <location>
        <begin position="6"/>
        <end position="29"/>
    </location>
</feature>
<evidence type="ECO:0000256" key="6">
    <source>
        <dbReference type="SAM" id="Phobius"/>
    </source>
</evidence>
<gene>
    <name evidence="7" type="ORF">GWK41_04575</name>
</gene>
<evidence type="ECO:0000256" key="3">
    <source>
        <dbReference type="ARBA" id="ARBA00022692"/>
    </source>
</evidence>
<feature type="transmembrane region" description="Helical" evidence="6">
    <location>
        <begin position="109"/>
        <end position="131"/>
    </location>
</feature>
<proteinExistence type="predicted"/>
<feature type="transmembrane region" description="Helical" evidence="6">
    <location>
        <begin position="172"/>
        <end position="192"/>
    </location>
</feature>
<accession>A0ABS1GHD1</accession>
<evidence type="ECO:0000313" key="8">
    <source>
        <dbReference type="Proteomes" id="UP000772812"/>
    </source>
</evidence>
<dbReference type="Proteomes" id="UP000772812">
    <property type="component" value="Unassembled WGS sequence"/>
</dbReference>
<evidence type="ECO:0000313" key="7">
    <source>
        <dbReference type="EMBL" id="MBK3332341.1"/>
    </source>
</evidence>
<protein>
    <submittedName>
        <fullName evidence="7">LysE family translocator</fullName>
    </submittedName>
</protein>
<feature type="transmembrane region" description="Helical" evidence="6">
    <location>
        <begin position="68"/>
        <end position="88"/>
    </location>
</feature>